<feature type="compositionally biased region" description="Basic residues" evidence="3">
    <location>
        <begin position="33"/>
        <end position="42"/>
    </location>
</feature>
<keyword evidence="5" id="KW-1185">Reference proteome</keyword>
<evidence type="ECO:0000256" key="1">
    <source>
        <dbReference type="ARBA" id="ARBA00022614"/>
    </source>
</evidence>
<reference evidence="4 5" key="2">
    <citation type="submission" date="2015-05" db="EMBL/GenBank/DDBJ databases">
        <authorList>
            <person name="Morales-Cruz A."/>
            <person name="Amrine K.C."/>
            <person name="Cantu D."/>
        </authorList>
    </citation>
    <scope>NUCLEOTIDE SEQUENCE [LARGE SCALE GENOMIC DNA]</scope>
    <source>
        <strain evidence="4">UCRPC4</strain>
    </source>
</reference>
<dbReference type="Gene3D" id="3.80.10.10">
    <property type="entry name" value="Ribonuclease Inhibitor"/>
    <property type="match status" value="1"/>
</dbReference>
<dbReference type="EMBL" id="LCWF01000056">
    <property type="protein sequence ID" value="KKY24761.1"/>
    <property type="molecule type" value="Genomic_DNA"/>
</dbReference>
<gene>
    <name evidence="4" type="ORF">UCRPC4_g02291</name>
</gene>
<dbReference type="Pfam" id="PF13855">
    <property type="entry name" value="LRR_8"/>
    <property type="match status" value="1"/>
</dbReference>
<comment type="caution">
    <text evidence="4">The sequence shown here is derived from an EMBL/GenBank/DDBJ whole genome shotgun (WGS) entry which is preliminary data.</text>
</comment>
<accession>A0A0G2ERG7</accession>
<feature type="compositionally biased region" description="Basic and acidic residues" evidence="3">
    <location>
        <begin position="517"/>
        <end position="526"/>
    </location>
</feature>
<evidence type="ECO:0000313" key="5">
    <source>
        <dbReference type="Proteomes" id="UP000053317"/>
    </source>
</evidence>
<feature type="compositionally biased region" description="Basic and acidic residues" evidence="3">
    <location>
        <begin position="1"/>
        <end position="11"/>
    </location>
</feature>
<dbReference type="OrthoDB" id="1274115at2759"/>
<dbReference type="InterPro" id="IPR032675">
    <property type="entry name" value="LRR_dom_sf"/>
</dbReference>
<keyword evidence="1" id="KW-0433">Leucine-rich repeat</keyword>
<dbReference type="AlphaFoldDB" id="A0A0G2ERG7"/>
<dbReference type="InterPro" id="IPR050216">
    <property type="entry name" value="LRR_domain-containing"/>
</dbReference>
<dbReference type="InterPro" id="IPR001611">
    <property type="entry name" value="Leu-rich_rpt"/>
</dbReference>
<proteinExistence type="predicted"/>
<dbReference type="PANTHER" id="PTHR48051">
    <property type="match status" value="1"/>
</dbReference>
<evidence type="ECO:0000313" key="4">
    <source>
        <dbReference type="EMBL" id="KKY24761.1"/>
    </source>
</evidence>
<feature type="region of interest" description="Disordered" evidence="3">
    <location>
        <begin position="1"/>
        <end position="58"/>
    </location>
</feature>
<feature type="region of interest" description="Disordered" evidence="3">
    <location>
        <begin position="497"/>
        <end position="549"/>
    </location>
</feature>
<protein>
    <submittedName>
        <fullName evidence="4">Putative leucine rich repeat domain protein</fullName>
    </submittedName>
</protein>
<dbReference type="GO" id="GO:0005737">
    <property type="term" value="C:cytoplasm"/>
    <property type="evidence" value="ECO:0007669"/>
    <property type="project" value="TreeGrafter"/>
</dbReference>
<feature type="compositionally biased region" description="Acidic residues" evidence="3">
    <location>
        <begin position="527"/>
        <end position="538"/>
    </location>
</feature>
<dbReference type="Proteomes" id="UP000053317">
    <property type="component" value="Unassembled WGS sequence"/>
</dbReference>
<evidence type="ECO:0000256" key="2">
    <source>
        <dbReference type="ARBA" id="ARBA00022737"/>
    </source>
</evidence>
<sequence>MDDLSNDHENDVEVDLPPFPPASSLSTFERSTRHVKPALGRKRTWDPNDAFANSSDPAVFSSDDYQSGSLEDYATKRRRKHQWRGTWWGEKSKRLSFNSSQSCVRRGTMANTKTQREFKRNYDSGIFMGSEGTDSSFDDEFLEHNKVKEGSLPGSGEKIYGLDAQEVPQGTSLHGGDSGPRVSGLEMSTIVSSGNAKDIIQRCLEEGREDIDLSQEAYESLEPHLRIFLSNNILTSIPSELFNLSTLSVLSVRQNRLTEIPAAIGKLANLSELNVGGNQLEVLAWEILEMMEPHKGNLVKFCPFPNPFRRFHEREMIHPASIRRRKGYIPGKVVRIRSPTGTESIAKQVAKSSVTLFDRSGMTHRLPANMRAKTAVAGTADASNALLGAARTQSLVELSLRATTKLPYFSDLARELTAASTTSPAESGHSLAPPENLTRFLTLASNVVEAGGQHCPTCGKAFIIPRAEWIEWWDLLPQHITSKDLERLGETEISVAGHKTTATGEMGHASGSNNEDSEIRADSLRIEEDESMESEGDETSPNGRIVAGQGLNGQKKRSIFANVVPFRKRVCSWGCIDA</sequence>
<dbReference type="PANTHER" id="PTHR48051:SF1">
    <property type="entry name" value="RAS SUPPRESSOR PROTEIN 1"/>
    <property type="match status" value="1"/>
</dbReference>
<evidence type="ECO:0000256" key="3">
    <source>
        <dbReference type="SAM" id="MobiDB-lite"/>
    </source>
</evidence>
<dbReference type="SUPFAM" id="SSF52075">
    <property type="entry name" value="Outer arm dynein light chain 1"/>
    <property type="match status" value="1"/>
</dbReference>
<organism evidence="4 5">
    <name type="scientific">Phaeomoniella chlamydospora</name>
    <name type="common">Phaeoacremonium chlamydosporum</name>
    <dbReference type="NCBI Taxonomy" id="158046"/>
    <lineage>
        <taxon>Eukaryota</taxon>
        <taxon>Fungi</taxon>
        <taxon>Dikarya</taxon>
        <taxon>Ascomycota</taxon>
        <taxon>Pezizomycotina</taxon>
        <taxon>Eurotiomycetes</taxon>
        <taxon>Chaetothyriomycetidae</taxon>
        <taxon>Phaeomoniellales</taxon>
        <taxon>Phaeomoniellaceae</taxon>
        <taxon>Phaeomoniella</taxon>
    </lineage>
</organism>
<reference evidence="4 5" key="1">
    <citation type="submission" date="2015-05" db="EMBL/GenBank/DDBJ databases">
        <title>Distinctive expansion of gene families associated with plant cell wall degradation and secondary metabolism in the genomes of grapevine trunk pathogens.</title>
        <authorList>
            <person name="Lawrence D.P."/>
            <person name="Travadon R."/>
            <person name="Rolshausen P.E."/>
            <person name="Baumgartner K."/>
        </authorList>
    </citation>
    <scope>NUCLEOTIDE SEQUENCE [LARGE SCALE GENOMIC DNA]</scope>
    <source>
        <strain evidence="4">UCRPC4</strain>
    </source>
</reference>
<name>A0A0G2ERG7_PHACM</name>
<keyword evidence="2" id="KW-0677">Repeat</keyword>